<feature type="compositionally biased region" description="Pro residues" evidence="3">
    <location>
        <begin position="350"/>
        <end position="359"/>
    </location>
</feature>
<dbReference type="GO" id="GO:0034314">
    <property type="term" value="P:Arp2/3 complex-mediated actin nucleation"/>
    <property type="evidence" value="ECO:0007669"/>
    <property type="project" value="InterPro"/>
</dbReference>
<dbReference type="PANTHER" id="PTHR23331">
    <property type="entry name" value="CXYORF1"/>
    <property type="match status" value="1"/>
</dbReference>
<dbReference type="PANTHER" id="PTHR23331:SF4">
    <property type="entry name" value="WAS_WASL-INTERACTING PROTEIN FAMILY MEMBER 3"/>
    <property type="match status" value="1"/>
</dbReference>
<comment type="similarity">
    <text evidence="1">Belongs to the WASH1 family.</text>
</comment>
<feature type="compositionally biased region" description="Acidic residues" evidence="3">
    <location>
        <begin position="504"/>
        <end position="516"/>
    </location>
</feature>
<dbReference type="GO" id="GO:0003779">
    <property type="term" value="F:actin binding"/>
    <property type="evidence" value="ECO:0007669"/>
    <property type="project" value="UniProtKB-KW"/>
</dbReference>
<keyword evidence="6" id="KW-1185">Reference proteome</keyword>
<dbReference type="Pfam" id="PF11945">
    <property type="entry name" value="WASH_WAHD"/>
    <property type="match status" value="1"/>
</dbReference>
<organism evidence="5 6">
    <name type="scientific">Brachionus calyciflorus</name>
    <dbReference type="NCBI Taxonomy" id="104777"/>
    <lineage>
        <taxon>Eukaryota</taxon>
        <taxon>Metazoa</taxon>
        <taxon>Spiralia</taxon>
        <taxon>Gnathifera</taxon>
        <taxon>Rotifera</taxon>
        <taxon>Eurotatoria</taxon>
        <taxon>Monogononta</taxon>
        <taxon>Pseudotrocha</taxon>
        <taxon>Ploima</taxon>
        <taxon>Brachionidae</taxon>
        <taxon>Brachionus</taxon>
    </lineage>
</organism>
<evidence type="ECO:0000256" key="3">
    <source>
        <dbReference type="SAM" id="MobiDB-lite"/>
    </source>
</evidence>
<evidence type="ECO:0000313" key="6">
    <source>
        <dbReference type="Proteomes" id="UP000663879"/>
    </source>
</evidence>
<dbReference type="GO" id="GO:0055037">
    <property type="term" value="C:recycling endosome"/>
    <property type="evidence" value="ECO:0007669"/>
    <property type="project" value="TreeGrafter"/>
</dbReference>
<dbReference type="AlphaFoldDB" id="A0A813QC74"/>
<feature type="region of interest" description="Disordered" evidence="3">
    <location>
        <begin position="474"/>
        <end position="516"/>
    </location>
</feature>
<feature type="region of interest" description="Disordered" evidence="3">
    <location>
        <begin position="325"/>
        <end position="454"/>
    </location>
</feature>
<feature type="compositionally biased region" description="Pro residues" evidence="3">
    <location>
        <begin position="366"/>
        <end position="399"/>
    </location>
</feature>
<protein>
    <recommendedName>
        <fullName evidence="4">WH2 domain-containing protein</fullName>
    </recommendedName>
</protein>
<name>A0A813QC74_9BILA</name>
<gene>
    <name evidence="5" type="ORF">OXX778_LOCUS4640</name>
</gene>
<dbReference type="OrthoDB" id="307871at2759"/>
<feature type="domain" description="WH2" evidence="4">
    <location>
        <begin position="412"/>
        <end position="433"/>
    </location>
</feature>
<dbReference type="EMBL" id="CAJNOC010000466">
    <property type="protein sequence ID" value="CAF0765018.1"/>
    <property type="molecule type" value="Genomic_DNA"/>
</dbReference>
<proteinExistence type="inferred from homology"/>
<dbReference type="GO" id="GO:0032456">
    <property type="term" value="P:endocytic recycling"/>
    <property type="evidence" value="ECO:0007669"/>
    <property type="project" value="TreeGrafter"/>
</dbReference>
<reference evidence="5" key="1">
    <citation type="submission" date="2021-02" db="EMBL/GenBank/DDBJ databases">
        <authorList>
            <person name="Nowell W R."/>
        </authorList>
    </citation>
    <scope>NUCLEOTIDE SEQUENCE</scope>
    <source>
        <strain evidence="5">Ploen Becks lab</strain>
    </source>
</reference>
<evidence type="ECO:0000256" key="2">
    <source>
        <dbReference type="ARBA" id="ARBA00023203"/>
    </source>
</evidence>
<evidence type="ECO:0000313" key="5">
    <source>
        <dbReference type="EMBL" id="CAF0765018.1"/>
    </source>
</evidence>
<dbReference type="GO" id="GO:0043014">
    <property type="term" value="F:alpha-tubulin binding"/>
    <property type="evidence" value="ECO:0007669"/>
    <property type="project" value="InterPro"/>
</dbReference>
<dbReference type="GO" id="GO:0043015">
    <property type="term" value="F:gamma-tubulin binding"/>
    <property type="evidence" value="ECO:0007669"/>
    <property type="project" value="TreeGrafter"/>
</dbReference>
<dbReference type="PROSITE" id="PS51082">
    <property type="entry name" value="WH2"/>
    <property type="match status" value="1"/>
</dbReference>
<dbReference type="GO" id="GO:0071203">
    <property type="term" value="C:WASH complex"/>
    <property type="evidence" value="ECO:0007669"/>
    <property type="project" value="InterPro"/>
</dbReference>
<sequence length="516" mass="57944">MSQRTFSVSLISHDLHREEAICQIANTLDYLDKTFDEVFTRITNCVQSSRDKIQKFDQRINLIDAKINRLKGSKKPVKICSSAKYPIEVDTEFIPKNEADNEDNFYEALAFQEYKNKIDKNWKNLYFADKPFSMKHKIQKYSTPYAQLDELAFKEKFKEYSAENVFKYDSTKSESVHNGLGNVLEDRIKSVSSLLLFNTAQHPYKQNDLKDPLEDLDLKKNKKGIFDQDSKAELYEAPMSILKGEQLETVKKENLTFKPKLGDVPDFNVPAFLPDLSGIADISYAQDLPSIAPSNLIVNDLADILPEIPSGILPEDIINQPVVSTNQSISSTVAPPPPPPPPMMADLSSMPPPPPPPPILNISTNAPPPPPPPPPLGLPPPPPPPPLSLDMPPAPPVPKTEPRVVQPEPEDPHNELMNAIRNFGGDKSKLKLTKNIEDRKTEKKKKEQAAKEIGGSLSIMDQIKLEMEKRRKFIADNDDDKKKSNDDVAPPDNSNSNETKQTDEIDFGESEDEWDT</sequence>
<accession>A0A813QC74</accession>
<dbReference type="Proteomes" id="UP000663879">
    <property type="component" value="Unassembled WGS sequence"/>
</dbReference>
<evidence type="ECO:0000256" key="1">
    <source>
        <dbReference type="ARBA" id="ARBA00005602"/>
    </source>
</evidence>
<dbReference type="GO" id="GO:0042147">
    <property type="term" value="P:retrograde transport, endosome to Golgi"/>
    <property type="evidence" value="ECO:0007669"/>
    <property type="project" value="TreeGrafter"/>
</dbReference>
<keyword evidence="2" id="KW-0009">Actin-binding</keyword>
<dbReference type="InterPro" id="IPR021854">
    <property type="entry name" value="WASH1_WAHD"/>
</dbReference>
<dbReference type="GO" id="GO:0006887">
    <property type="term" value="P:exocytosis"/>
    <property type="evidence" value="ECO:0007669"/>
    <property type="project" value="TreeGrafter"/>
</dbReference>
<feature type="compositionally biased region" description="Pro residues" evidence="3">
    <location>
        <begin position="334"/>
        <end position="343"/>
    </location>
</feature>
<evidence type="ECO:0000259" key="4">
    <source>
        <dbReference type="PROSITE" id="PS51082"/>
    </source>
</evidence>
<comment type="caution">
    <text evidence="5">The sequence shown here is derived from an EMBL/GenBank/DDBJ whole genome shotgun (WGS) entry which is preliminary data.</text>
</comment>
<dbReference type="GO" id="GO:0005829">
    <property type="term" value="C:cytosol"/>
    <property type="evidence" value="ECO:0007669"/>
    <property type="project" value="GOC"/>
</dbReference>
<feature type="compositionally biased region" description="Basic and acidic residues" evidence="3">
    <location>
        <begin position="424"/>
        <end position="450"/>
    </location>
</feature>
<dbReference type="InterPro" id="IPR028290">
    <property type="entry name" value="WASH1"/>
</dbReference>
<feature type="compositionally biased region" description="Basic and acidic residues" evidence="3">
    <location>
        <begin position="474"/>
        <end position="486"/>
    </location>
</feature>
<dbReference type="GO" id="GO:0005769">
    <property type="term" value="C:early endosome"/>
    <property type="evidence" value="ECO:0007669"/>
    <property type="project" value="InterPro"/>
</dbReference>
<dbReference type="InterPro" id="IPR003124">
    <property type="entry name" value="WH2_dom"/>
</dbReference>